<name>A0AAV8XGR8_9CUCU</name>
<gene>
    <name evidence="1" type="ORF">NQ318_005919</name>
</gene>
<protein>
    <submittedName>
        <fullName evidence="1">Uncharacterized protein</fullName>
    </submittedName>
</protein>
<comment type="caution">
    <text evidence="1">The sequence shown here is derived from an EMBL/GenBank/DDBJ whole genome shotgun (WGS) entry which is preliminary data.</text>
</comment>
<dbReference type="EMBL" id="JAPWTK010000583">
    <property type="protein sequence ID" value="KAJ8938120.1"/>
    <property type="molecule type" value="Genomic_DNA"/>
</dbReference>
<evidence type="ECO:0000313" key="2">
    <source>
        <dbReference type="Proteomes" id="UP001162162"/>
    </source>
</evidence>
<proteinExistence type="predicted"/>
<sequence length="145" mass="17341">MLFLTKQIQDQHQTSQNGHQLPTISNRCCWVMTVLDISKEIIHNFLLLMEKTRMHIFKRNLPRGTCCLLRLYLQFYGKILLRCENKNYYIPVSWDLEIQAILLDRLMDNPEKPRDFQRQPLKEMNLTMADACFVRSRDYSKSLIC</sequence>
<keyword evidence="2" id="KW-1185">Reference proteome</keyword>
<reference evidence="1" key="1">
    <citation type="journal article" date="2023" name="Insect Mol. Biol.">
        <title>Genome sequencing provides insights into the evolution of gene families encoding plant cell wall-degrading enzymes in longhorned beetles.</title>
        <authorList>
            <person name="Shin N.R."/>
            <person name="Okamura Y."/>
            <person name="Kirsch R."/>
            <person name="Pauchet Y."/>
        </authorList>
    </citation>
    <scope>NUCLEOTIDE SEQUENCE</scope>
    <source>
        <strain evidence="1">AMC_N1</strain>
    </source>
</reference>
<dbReference type="AlphaFoldDB" id="A0AAV8XGR8"/>
<evidence type="ECO:0000313" key="1">
    <source>
        <dbReference type="EMBL" id="KAJ8938120.1"/>
    </source>
</evidence>
<organism evidence="1 2">
    <name type="scientific">Aromia moschata</name>
    <dbReference type="NCBI Taxonomy" id="1265417"/>
    <lineage>
        <taxon>Eukaryota</taxon>
        <taxon>Metazoa</taxon>
        <taxon>Ecdysozoa</taxon>
        <taxon>Arthropoda</taxon>
        <taxon>Hexapoda</taxon>
        <taxon>Insecta</taxon>
        <taxon>Pterygota</taxon>
        <taxon>Neoptera</taxon>
        <taxon>Endopterygota</taxon>
        <taxon>Coleoptera</taxon>
        <taxon>Polyphaga</taxon>
        <taxon>Cucujiformia</taxon>
        <taxon>Chrysomeloidea</taxon>
        <taxon>Cerambycidae</taxon>
        <taxon>Cerambycinae</taxon>
        <taxon>Callichromatini</taxon>
        <taxon>Aromia</taxon>
    </lineage>
</organism>
<accession>A0AAV8XGR8</accession>
<dbReference type="Proteomes" id="UP001162162">
    <property type="component" value="Unassembled WGS sequence"/>
</dbReference>